<dbReference type="EMBL" id="BPLR01014262">
    <property type="protein sequence ID" value="GIY67625.1"/>
    <property type="molecule type" value="Genomic_DNA"/>
</dbReference>
<reference evidence="2 3" key="1">
    <citation type="submission" date="2021-06" db="EMBL/GenBank/DDBJ databases">
        <title>Caerostris extrusa draft genome.</title>
        <authorList>
            <person name="Kono N."/>
            <person name="Arakawa K."/>
        </authorList>
    </citation>
    <scope>NUCLEOTIDE SEQUENCE [LARGE SCALE GENOMIC DNA]</scope>
</reference>
<evidence type="ECO:0000313" key="3">
    <source>
        <dbReference type="Proteomes" id="UP001054945"/>
    </source>
</evidence>
<organism evidence="2 3">
    <name type="scientific">Caerostris extrusa</name>
    <name type="common">Bark spider</name>
    <name type="synonym">Caerostris bankana</name>
    <dbReference type="NCBI Taxonomy" id="172846"/>
    <lineage>
        <taxon>Eukaryota</taxon>
        <taxon>Metazoa</taxon>
        <taxon>Ecdysozoa</taxon>
        <taxon>Arthropoda</taxon>
        <taxon>Chelicerata</taxon>
        <taxon>Arachnida</taxon>
        <taxon>Araneae</taxon>
        <taxon>Araneomorphae</taxon>
        <taxon>Entelegynae</taxon>
        <taxon>Araneoidea</taxon>
        <taxon>Araneidae</taxon>
        <taxon>Caerostris</taxon>
    </lineage>
</organism>
<gene>
    <name evidence="2" type="ORF">CEXT_641281</name>
</gene>
<proteinExistence type="predicted"/>
<feature type="compositionally biased region" description="Polar residues" evidence="1">
    <location>
        <begin position="117"/>
        <end position="127"/>
    </location>
</feature>
<feature type="non-terminal residue" evidence="2">
    <location>
        <position position="223"/>
    </location>
</feature>
<keyword evidence="3" id="KW-1185">Reference proteome</keyword>
<protein>
    <submittedName>
        <fullName evidence="2">Uncharacterized protein</fullName>
    </submittedName>
</protein>
<evidence type="ECO:0000256" key="1">
    <source>
        <dbReference type="SAM" id="MobiDB-lite"/>
    </source>
</evidence>
<name>A0AAV4VCE2_CAEEX</name>
<evidence type="ECO:0000313" key="2">
    <source>
        <dbReference type="EMBL" id="GIY67625.1"/>
    </source>
</evidence>
<dbReference type="AlphaFoldDB" id="A0AAV4VCE2"/>
<feature type="region of interest" description="Disordered" evidence="1">
    <location>
        <begin position="110"/>
        <end position="132"/>
    </location>
</feature>
<accession>A0AAV4VCE2</accession>
<sequence>MSEMEVSTGGMVLLRTIWKYPLHLQWKSNAKSTAEKSPPRGMCRQLSTAFKEMEVIDSIVENSKRSDLKQDYVQITETLLQKRKFLENGNSGKNVNLAKASNSSKVNVNVKPKTKRNASQLSSNVNDSGEFRTPSKKLITKANFTFNKEQASDDLATKIIFKHLALTQLPMKKRSRLYAKMPPIMVKPKGNLNDMLKVIDDQFNGDVFIKLAGEMLKINQAIK</sequence>
<comment type="caution">
    <text evidence="2">The sequence shown here is derived from an EMBL/GenBank/DDBJ whole genome shotgun (WGS) entry which is preliminary data.</text>
</comment>
<dbReference type="Proteomes" id="UP001054945">
    <property type="component" value="Unassembled WGS sequence"/>
</dbReference>